<accession>A0A835CV15</accession>
<feature type="compositionally biased region" description="Basic residues" evidence="1">
    <location>
        <begin position="7"/>
        <end position="16"/>
    </location>
</feature>
<feature type="region of interest" description="Disordered" evidence="1">
    <location>
        <begin position="613"/>
        <end position="650"/>
    </location>
</feature>
<organism evidence="2 3">
    <name type="scientific">Aphidius gifuensis</name>
    <name type="common">Parasitoid wasp</name>
    <dbReference type="NCBI Taxonomy" id="684658"/>
    <lineage>
        <taxon>Eukaryota</taxon>
        <taxon>Metazoa</taxon>
        <taxon>Ecdysozoa</taxon>
        <taxon>Arthropoda</taxon>
        <taxon>Hexapoda</taxon>
        <taxon>Insecta</taxon>
        <taxon>Pterygota</taxon>
        <taxon>Neoptera</taxon>
        <taxon>Endopterygota</taxon>
        <taxon>Hymenoptera</taxon>
        <taxon>Apocrita</taxon>
        <taxon>Ichneumonoidea</taxon>
        <taxon>Braconidae</taxon>
        <taxon>Aphidiinae</taxon>
        <taxon>Aphidius</taxon>
    </lineage>
</organism>
<feature type="compositionally biased region" description="Basic and acidic residues" evidence="1">
    <location>
        <begin position="27"/>
        <end position="41"/>
    </location>
</feature>
<dbReference type="OrthoDB" id="407410at2759"/>
<name>A0A835CV15_APHGI</name>
<sequence length="709" mass="82541">MGERKRERSSKRRRPFYRGQQSCSDSEVARERLKETKAKSRDQLSWPIEVLTVDELARYRRRRVQKRPDTLGTDRHDDDGHSNRKLVTEYRRAFRATSEDSLIKKNETIDVGREFRNVGIDVGLMETDIEAPVIPGQVPSRTEIIKRNNNLKDDRNIYQETEYSKYKNHTGLHRPDLLRRGTSLKMVGDMQTVTEQCEKFIEWFNVSRPEIVRVPTNLKLEGQLETSTENNDNYVPFIGARRPELLRQSANLKLEGETTYLPEYTDVFRQPNNQEKRLPMMPESHLRCGGEFHKKIDNTHNFLDPRGSVPIDELSNLNVDNDKNIDNEKHDNKEENMKFIVSKLEDLKGLPLGIPEYKDSYKNFPRERPKLLKPTDEIGRSDGSKINKLHNPIRYTKKIDNDPEYKSKYIENDNRKNSISSRRASTVSSTYGKPFLVPDMRNLQSTSEVRSQYIPYGQIPRVKKYKMQTNIQTEGDMILKPEYRDAYCTRNDNETALSRYKQRERSLSISKRDNNNWINNDVSEKFGMINAEHEQNAFQILKTKIHDDGNITGKPPTLGGRRGSRASDTRRLSNIDIKRRTSIKNRSSSPTYRLHVCNVDDETRGGFLHRRRSSSVKYPINNTSTDVNNDDDDDDNQRSYSPSFGKDRVDDQQAFVVLDNSQNSNGRLGRRRSTRNSIIDINDNRGKIKINNKTPAGWMPPWYDNTNKI</sequence>
<evidence type="ECO:0000313" key="3">
    <source>
        <dbReference type="Proteomes" id="UP000639338"/>
    </source>
</evidence>
<comment type="caution">
    <text evidence="2">The sequence shown here is derived from an EMBL/GenBank/DDBJ whole genome shotgun (WGS) entry which is preliminary data.</text>
</comment>
<keyword evidence="3" id="KW-1185">Reference proteome</keyword>
<reference evidence="2 3" key="1">
    <citation type="submission" date="2020-08" db="EMBL/GenBank/DDBJ databases">
        <title>Aphidius gifuensis genome sequencing and assembly.</title>
        <authorList>
            <person name="Du Z."/>
        </authorList>
    </citation>
    <scope>NUCLEOTIDE SEQUENCE [LARGE SCALE GENOMIC DNA]</scope>
    <source>
        <strain evidence="2">YNYX2018</strain>
        <tissue evidence="2">Adults</tissue>
    </source>
</reference>
<evidence type="ECO:0000313" key="2">
    <source>
        <dbReference type="EMBL" id="KAF7996754.1"/>
    </source>
</evidence>
<dbReference type="EMBL" id="JACMRX010000001">
    <property type="protein sequence ID" value="KAF7996754.1"/>
    <property type="molecule type" value="Genomic_DNA"/>
</dbReference>
<proteinExistence type="predicted"/>
<protein>
    <submittedName>
        <fullName evidence="2">Uncharacterized protein</fullName>
    </submittedName>
</protein>
<gene>
    <name evidence="2" type="ORF">HCN44_002400</name>
</gene>
<feature type="region of interest" description="Disordered" evidence="1">
    <location>
        <begin position="547"/>
        <end position="569"/>
    </location>
</feature>
<dbReference type="Proteomes" id="UP000639338">
    <property type="component" value="Unassembled WGS sequence"/>
</dbReference>
<feature type="region of interest" description="Disordered" evidence="1">
    <location>
        <begin position="1"/>
        <end position="41"/>
    </location>
</feature>
<evidence type="ECO:0000256" key="1">
    <source>
        <dbReference type="SAM" id="MobiDB-lite"/>
    </source>
</evidence>
<dbReference type="AlphaFoldDB" id="A0A835CV15"/>